<protein>
    <recommendedName>
        <fullName evidence="2">Stage 0 sporulation protein A homolog</fullName>
    </recommendedName>
</protein>
<proteinExistence type="predicted"/>
<evidence type="ECO:0000259" key="12">
    <source>
        <dbReference type="PROSITE" id="PS50110"/>
    </source>
</evidence>
<organism evidence="13 14">
    <name type="scientific">Candidatus Allofournierella pullicola</name>
    <dbReference type="NCBI Taxonomy" id="2838596"/>
    <lineage>
        <taxon>Bacteria</taxon>
        <taxon>Bacillati</taxon>
        <taxon>Bacillota</taxon>
        <taxon>Clostridia</taxon>
        <taxon>Eubacteriales</taxon>
        <taxon>Oscillospiraceae</taxon>
        <taxon>Allofournierella</taxon>
    </lineage>
</organism>
<dbReference type="InterPro" id="IPR051552">
    <property type="entry name" value="HptR"/>
</dbReference>
<dbReference type="InterPro" id="IPR001789">
    <property type="entry name" value="Sig_transdc_resp-reg_receiver"/>
</dbReference>
<evidence type="ECO:0000259" key="11">
    <source>
        <dbReference type="PROSITE" id="PS01124"/>
    </source>
</evidence>
<dbReference type="SMART" id="SM00342">
    <property type="entry name" value="HTH_ARAC"/>
    <property type="match status" value="1"/>
</dbReference>
<keyword evidence="5" id="KW-0902">Two-component regulatory system</keyword>
<dbReference type="GO" id="GO:0003700">
    <property type="term" value="F:DNA-binding transcription factor activity"/>
    <property type="evidence" value="ECO:0007669"/>
    <property type="project" value="InterPro"/>
</dbReference>
<dbReference type="PRINTS" id="PR00032">
    <property type="entry name" value="HTHARAC"/>
</dbReference>
<dbReference type="Proteomes" id="UP000824193">
    <property type="component" value="Unassembled WGS sequence"/>
</dbReference>
<sequence length="530" mass="58696">MYHTMIVDDEPLMRTYLTRNIPAFSALFDVSAVAKDGLEAMELLKEAPVDVVITDIKMPEVDGLSLARHIHENYPDITVIVISGFSDFEYAQKAIRYNVKDYLLKPLVDKTLIDLLDALATRFEQERGSAHFKIAGRSARHDPLRHRLLCALLEGDSARTYRLYRELREKGRPFMAPFACIAKFQCLYAAGSMEAPSAPSASALTLHMLLDRLCPQFGCMALYANDGSTCVMVDARSEPDLEAKIEQLYRALLSESAEGIPEPIDCRCGKIVTDPMQLRASCQSLAETLPLPLAKAPAPFFHSRIAQYRHALEGIEQCRDQLVRDLAADSGAHWFADLKGLCLALDAPLNGESLWRCAGCILAAPACASFPAQARQRSLENLAGLCRSTPGALSPDEFADALLGWLRELLGQAPAESGLNPVIQQAKEYIARNYQSNISLSDVADHCSVSSSYLSDLFHKQLGISYLKYITGMRMEQAAKLLKSHPDMRVFEVATRTGFLSDKHFISVFKKYYGVSPAMYQKSQASHGET</sequence>
<dbReference type="CDD" id="cd17536">
    <property type="entry name" value="REC_YesN-like"/>
    <property type="match status" value="1"/>
</dbReference>
<dbReference type="InterPro" id="IPR011006">
    <property type="entry name" value="CheY-like_superfamily"/>
</dbReference>
<keyword evidence="3" id="KW-0963">Cytoplasm</keyword>
<evidence type="ECO:0000256" key="9">
    <source>
        <dbReference type="ARBA" id="ARBA00024867"/>
    </source>
</evidence>
<dbReference type="SUPFAM" id="SSF52172">
    <property type="entry name" value="CheY-like"/>
    <property type="match status" value="1"/>
</dbReference>
<dbReference type="SUPFAM" id="SSF46689">
    <property type="entry name" value="Homeodomain-like"/>
    <property type="match status" value="2"/>
</dbReference>
<keyword evidence="6" id="KW-0805">Transcription regulation</keyword>
<dbReference type="Gene3D" id="1.10.10.60">
    <property type="entry name" value="Homeodomain-like"/>
    <property type="match status" value="2"/>
</dbReference>
<dbReference type="SMART" id="SM00448">
    <property type="entry name" value="REC"/>
    <property type="match status" value="1"/>
</dbReference>
<dbReference type="PROSITE" id="PS00041">
    <property type="entry name" value="HTH_ARAC_FAMILY_1"/>
    <property type="match status" value="1"/>
</dbReference>
<evidence type="ECO:0000256" key="8">
    <source>
        <dbReference type="ARBA" id="ARBA00023163"/>
    </source>
</evidence>
<comment type="subcellular location">
    <subcellularLocation>
        <location evidence="1">Cytoplasm</location>
    </subcellularLocation>
</comment>
<evidence type="ECO:0000313" key="13">
    <source>
        <dbReference type="EMBL" id="HIX06021.1"/>
    </source>
</evidence>
<evidence type="ECO:0000256" key="2">
    <source>
        <dbReference type="ARBA" id="ARBA00018672"/>
    </source>
</evidence>
<evidence type="ECO:0000256" key="3">
    <source>
        <dbReference type="ARBA" id="ARBA00022490"/>
    </source>
</evidence>
<name>A0A9D1V4K9_9FIRM</name>
<reference evidence="13" key="1">
    <citation type="journal article" date="2021" name="PeerJ">
        <title>Extensive microbial diversity within the chicken gut microbiome revealed by metagenomics and culture.</title>
        <authorList>
            <person name="Gilroy R."/>
            <person name="Ravi A."/>
            <person name="Getino M."/>
            <person name="Pursley I."/>
            <person name="Horton D.L."/>
            <person name="Alikhan N.F."/>
            <person name="Baker D."/>
            <person name="Gharbi K."/>
            <person name="Hall N."/>
            <person name="Watson M."/>
            <person name="Adriaenssens E.M."/>
            <person name="Foster-Nyarko E."/>
            <person name="Jarju S."/>
            <person name="Secka A."/>
            <person name="Antonio M."/>
            <person name="Oren A."/>
            <person name="Chaudhuri R.R."/>
            <person name="La Ragione R."/>
            <person name="Hildebrand F."/>
            <person name="Pallen M.J."/>
        </authorList>
    </citation>
    <scope>NUCLEOTIDE SEQUENCE</scope>
    <source>
        <strain evidence="13">2239</strain>
    </source>
</reference>
<feature type="domain" description="HTH araC/xylS-type" evidence="11">
    <location>
        <begin position="424"/>
        <end position="523"/>
    </location>
</feature>
<dbReference type="EMBL" id="DXFW01000022">
    <property type="protein sequence ID" value="HIX06021.1"/>
    <property type="molecule type" value="Genomic_DNA"/>
</dbReference>
<reference evidence="13" key="2">
    <citation type="submission" date="2021-04" db="EMBL/GenBank/DDBJ databases">
        <authorList>
            <person name="Gilroy R."/>
        </authorList>
    </citation>
    <scope>NUCLEOTIDE SEQUENCE</scope>
    <source>
        <strain evidence="13">2239</strain>
    </source>
</reference>
<dbReference type="InterPro" id="IPR018062">
    <property type="entry name" value="HTH_AraC-typ_CS"/>
</dbReference>
<dbReference type="PANTHER" id="PTHR42713:SF3">
    <property type="entry name" value="TRANSCRIPTIONAL REGULATORY PROTEIN HPTR"/>
    <property type="match status" value="1"/>
</dbReference>
<accession>A0A9D1V4K9</accession>
<feature type="domain" description="Response regulatory" evidence="12">
    <location>
        <begin position="3"/>
        <end position="120"/>
    </location>
</feature>
<comment type="caution">
    <text evidence="13">The sequence shown here is derived from an EMBL/GenBank/DDBJ whole genome shotgun (WGS) entry which is preliminary data.</text>
</comment>
<evidence type="ECO:0000256" key="5">
    <source>
        <dbReference type="ARBA" id="ARBA00023012"/>
    </source>
</evidence>
<gene>
    <name evidence="13" type="ORF">H9865_07975</name>
</gene>
<dbReference type="InterPro" id="IPR020449">
    <property type="entry name" value="Tscrpt_reg_AraC-type_HTH"/>
</dbReference>
<dbReference type="Pfam" id="PF00072">
    <property type="entry name" value="Response_reg"/>
    <property type="match status" value="1"/>
</dbReference>
<comment type="function">
    <text evidence="9">May play the central regulatory role in sporulation. It may be an element of the effector pathway responsible for the activation of sporulation genes in response to nutritional stress. Spo0A may act in concert with spo0H (a sigma factor) to control the expression of some genes that are critical to the sporulation process.</text>
</comment>
<keyword evidence="8" id="KW-0804">Transcription</keyword>
<dbReference type="PANTHER" id="PTHR42713">
    <property type="entry name" value="HISTIDINE KINASE-RELATED"/>
    <property type="match status" value="1"/>
</dbReference>
<dbReference type="PROSITE" id="PS01124">
    <property type="entry name" value="HTH_ARAC_FAMILY_2"/>
    <property type="match status" value="1"/>
</dbReference>
<evidence type="ECO:0000256" key="6">
    <source>
        <dbReference type="ARBA" id="ARBA00023015"/>
    </source>
</evidence>
<dbReference type="PROSITE" id="PS50110">
    <property type="entry name" value="RESPONSE_REGULATORY"/>
    <property type="match status" value="1"/>
</dbReference>
<evidence type="ECO:0000256" key="10">
    <source>
        <dbReference type="PROSITE-ProRule" id="PRU00169"/>
    </source>
</evidence>
<evidence type="ECO:0000256" key="4">
    <source>
        <dbReference type="ARBA" id="ARBA00022553"/>
    </source>
</evidence>
<keyword evidence="7" id="KW-0238">DNA-binding</keyword>
<dbReference type="InterPro" id="IPR009057">
    <property type="entry name" value="Homeodomain-like_sf"/>
</dbReference>
<dbReference type="InterPro" id="IPR018060">
    <property type="entry name" value="HTH_AraC"/>
</dbReference>
<evidence type="ECO:0000256" key="1">
    <source>
        <dbReference type="ARBA" id="ARBA00004496"/>
    </source>
</evidence>
<dbReference type="GO" id="GO:0043565">
    <property type="term" value="F:sequence-specific DNA binding"/>
    <property type="evidence" value="ECO:0007669"/>
    <property type="project" value="InterPro"/>
</dbReference>
<dbReference type="Gene3D" id="3.40.50.2300">
    <property type="match status" value="1"/>
</dbReference>
<feature type="modified residue" description="4-aspartylphosphate" evidence="10">
    <location>
        <position position="55"/>
    </location>
</feature>
<evidence type="ECO:0000256" key="7">
    <source>
        <dbReference type="ARBA" id="ARBA00023125"/>
    </source>
</evidence>
<dbReference type="AlphaFoldDB" id="A0A9D1V4K9"/>
<keyword evidence="4 10" id="KW-0597">Phosphoprotein</keyword>
<dbReference type="GO" id="GO:0000160">
    <property type="term" value="P:phosphorelay signal transduction system"/>
    <property type="evidence" value="ECO:0007669"/>
    <property type="project" value="UniProtKB-KW"/>
</dbReference>
<dbReference type="Pfam" id="PF12833">
    <property type="entry name" value="HTH_18"/>
    <property type="match status" value="1"/>
</dbReference>
<dbReference type="GO" id="GO:0005737">
    <property type="term" value="C:cytoplasm"/>
    <property type="evidence" value="ECO:0007669"/>
    <property type="project" value="UniProtKB-SubCell"/>
</dbReference>
<evidence type="ECO:0000313" key="14">
    <source>
        <dbReference type="Proteomes" id="UP000824193"/>
    </source>
</evidence>